<dbReference type="AlphaFoldDB" id="A0A6G1JV18"/>
<gene>
    <name evidence="1" type="ORF">K504DRAFT_116408</name>
</gene>
<accession>A0A6G1JV18</accession>
<name>A0A6G1JV18_9PLEO</name>
<organism evidence="1 2">
    <name type="scientific">Pleomassaria siparia CBS 279.74</name>
    <dbReference type="NCBI Taxonomy" id="1314801"/>
    <lineage>
        <taxon>Eukaryota</taxon>
        <taxon>Fungi</taxon>
        <taxon>Dikarya</taxon>
        <taxon>Ascomycota</taxon>
        <taxon>Pezizomycotina</taxon>
        <taxon>Dothideomycetes</taxon>
        <taxon>Pleosporomycetidae</taxon>
        <taxon>Pleosporales</taxon>
        <taxon>Pleomassariaceae</taxon>
        <taxon>Pleomassaria</taxon>
    </lineage>
</organism>
<proteinExistence type="predicted"/>
<evidence type="ECO:0000313" key="1">
    <source>
        <dbReference type="EMBL" id="KAF2704456.1"/>
    </source>
</evidence>
<dbReference type="Proteomes" id="UP000799428">
    <property type="component" value="Unassembled WGS sequence"/>
</dbReference>
<keyword evidence="2" id="KW-1185">Reference proteome</keyword>
<reference evidence="1" key="1">
    <citation type="journal article" date="2020" name="Stud. Mycol.">
        <title>101 Dothideomycetes genomes: a test case for predicting lifestyles and emergence of pathogens.</title>
        <authorList>
            <person name="Haridas S."/>
            <person name="Albert R."/>
            <person name="Binder M."/>
            <person name="Bloem J."/>
            <person name="Labutti K."/>
            <person name="Salamov A."/>
            <person name="Andreopoulos B."/>
            <person name="Baker S."/>
            <person name="Barry K."/>
            <person name="Bills G."/>
            <person name="Bluhm B."/>
            <person name="Cannon C."/>
            <person name="Castanera R."/>
            <person name="Culley D."/>
            <person name="Daum C."/>
            <person name="Ezra D."/>
            <person name="Gonzalez J."/>
            <person name="Henrissat B."/>
            <person name="Kuo A."/>
            <person name="Liang C."/>
            <person name="Lipzen A."/>
            <person name="Lutzoni F."/>
            <person name="Magnuson J."/>
            <person name="Mondo S."/>
            <person name="Nolan M."/>
            <person name="Ohm R."/>
            <person name="Pangilinan J."/>
            <person name="Park H.-J."/>
            <person name="Ramirez L."/>
            <person name="Alfaro M."/>
            <person name="Sun H."/>
            <person name="Tritt A."/>
            <person name="Yoshinaga Y."/>
            <person name="Zwiers L.-H."/>
            <person name="Turgeon B."/>
            <person name="Goodwin S."/>
            <person name="Spatafora J."/>
            <person name="Crous P."/>
            <person name="Grigoriev I."/>
        </authorList>
    </citation>
    <scope>NUCLEOTIDE SEQUENCE</scope>
    <source>
        <strain evidence="1">CBS 279.74</strain>
    </source>
</reference>
<sequence>MIAYLQYISRALCIQRNGEMAKEYLSSTISGIRLSLLFLGSSALTALFFTDLPWTFYSAFCSINSSTDLAPKPAVQYIRRLVFRARHISCVHLEPDSHLHFRVQKLRSIHGVCSQFPALSKDLD</sequence>
<dbReference type="EMBL" id="MU005782">
    <property type="protein sequence ID" value="KAF2704456.1"/>
    <property type="molecule type" value="Genomic_DNA"/>
</dbReference>
<protein>
    <submittedName>
        <fullName evidence="1">Uncharacterized protein</fullName>
    </submittedName>
</protein>
<evidence type="ECO:0000313" key="2">
    <source>
        <dbReference type="Proteomes" id="UP000799428"/>
    </source>
</evidence>